<gene>
    <name evidence="2" type="ORF">E5288_WYG009118</name>
</gene>
<dbReference type="EMBL" id="VBQZ03000005">
    <property type="protein sequence ID" value="MXQ80772.1"/>
    <property type="molecule type" value="Genomic_DNA"/>
</dbReference>
<protein>
    <submittedName>
        <fullName evidence="2">Uncharacterized protein</fullName>
    </submittedName>
</protein>
<name>A0A6B0QUP2_9CETA</name>
<comment type="caution">
    <text evidence="2">The sequence shown here is derived from an EMBL/GenBank/DDBJ whole genome shotgun (WGS) entry which is preliminary data.</text>
</comment>
<sequence length="662" mass="72138">MARELRTLLLWGRRLRAPALAAACGGEGDRTRAGGSSLDLHSEKQCPVAVPSEETVRVYPGPVTSDCHGHCSMCPAVWQHQFCTHPHSACSGPGTARVLWAPRRRDGQESWPLQCCPGVREKVVMFSIIAWNNEKSSVWTLSSLRSGLKKSLCGKVTANSFLPFTSASTADISPNFLYPFINVFYVSSNFFLMFFVIGPSYTEGLSCPPRLQAELAPGHVTSHRLSSGELLCLGWFPEARVHLCLQVQSDPAGWQLVVSSPPQKSPCFVDSPGPSVVFFLFLSSWLLSTGLVDRIHVSHTGSGTPRSKDKSEIALIHITLEKVGDLGRWCRGSVRTERVFVSGLGRLIALLHREPVPSWRVPSPPLAPQAFPAHPACSPGASVPSVGERHLHTRGLVPGRAAARLSAQAAAPPGSRSRPAAPLGARRTHCCGALLPLGLSLDRLSRCTCDQEADDEKRTEGPLSRSFEDRKRGRAAVRAPSPRWAAAGLRAGRRGCALEVWAAAWWRAWKASLRPMELCPRTYVEASGTQPVCASRAASRLPPGVSRHSQFQWSKRLYVEGDAPRRTESRLHPEAQSGLASITDFSLKSSHFKAEGPQLLWGARSAIPGRGGSVGSHSLLASYVLRQHHLEPQGPQQPCLGWCRLECCNQMPLNSRRNTPVF</sequence>
<dbReference type="Proteomes" id="UP000322234">
    <property type="component" value="Unassembled WGS sequence"/>
</dbReference>
<reference evidence="2" key="1">
    <citation type="submission" date="2019-10" db="EMBL/GenBank/DDBJ databases">
        <title>The sequence and de novo assembly of the wild yak genome.</title>
        <authorList>
            <person name="Liu Y."/>
        </authorList>
    </citation>
    <scope>NUCLEOTIDE SEQUENCE [LARGE SCALE GENOMIC DNA]</scope>
    <source>
        <strain evidence="2">WY2019</strain>
    </source>
</reference>
<evidence type="ECO:0000313" key="3">
    <source>
        <dbReference type="Proteomes" id="UP000322234"/>
    </source>
</evidence>
<evidence type="ECO:0000313" key="2">
    <source>
        <dbReference type="EMBL" id="MXQ80772.1"/>
    </source>
</evidence>
<proteinExistence type="predicted"/>
<feature type="region of interest" description="Disordered" evidence="1">
    <location>
        <begin position="451"/>
        <end position="474"/>
    </location>
</feature>
<organism evidence="2 3">
    <name type="scientific">Bos mutus</name>
    <name type="common">wild yak</name>
    <dbReference type="NCBI Taxonomy" id="72004"/>
    <lineage>
        <taxon>Eukaryota</taxon>
        <taxon>Metazoa</taxon>
        <taxon>Chordata</taxon>
        <taxon>Craniata</taxon>
        <taxon>Vertebrata</taxon>
        <taxon>Euteleostomi</taxon>
        <taxon>Mammalia</taxon>
        <taxon>Eutheria</taxon>
        <taxon>Laurasiatheria</taxon>
        <taxon>Artiodactyla</taxon>
        <taxon>Ruminantia</taxon>
        <taxon>Pecora</taxon>
        <taxon>Bovidae</taxon>
        <taxon>Bovinae</taxon>
        <taxon>Bos</taxon>
    </lineage>
</organism>
<keyword evidence="3" id="KW-1185">Reference proteome</keyword>
<accession>A0A6B0QUP2</accession>
<dbReference type="AlphaFoldDB" id="A0A6B0QUP2"/>
<evidence type="ECO:0000256" key="1">
    <source>
        <dbReference type="SAM" id="MobiDB-lite"/>
    </source>
</evidence>
<feature type="compositionally biased region" description="Basic and acidic residues" evidence="1">
    <location>
        <begin position="455"/>
        <end position="471"/>
    </location>
</feature>
<feature type="region of interest" description="Disordered" evidence="1">
    <location>
        <begin position="403"/>
        <end position="422"/>
    </location>
</feature>